<evidence type="ECO:0000313" key="2">
    <source>
        <dbReference type="EMBL" id="DAZ95531.1"/>
    </source>
</evidence>
<reference evidence="2" key="1">
    <citation type="submission" date="2022-11" db="EMBL/GenBank/DDBJ databases">
        <authorList>
            <person name="Morgan W.R."/>
            <person name="Tartar A."/>
        </authorList>
    </citation>
    <scope>NUCLEOTIDE SEQUENCE</scope>
    <source>
        <strain evidence="2">ARSEF 373</strain>
    </source>
</reference>
<keyword evidence="3" id="KW-1185">Reference proteome</keyword>
<feature type="compositionally biased region" description="Basic and acidic residues" evidence="1">
    <location>
        <begin position="30"/>
        <end position="44"/>
    </location>
</feature>
<dbReference type="Proteomes" id="UP001146120">
    <property type="component" value="Unassembled WGS sequence"/>
</dbReference>
<feature type="region of interest" description="Disordered" evidence="1">
    <location>
        <begin position="67"/>
        <end position="86"/>
    </location>
</feature>
<name>A0AAV2YP07_9STRA</name>
<reference evidence="2" key="2">
    <citation type="journal article" date="2023" name="Microbiol Resour">
        <title>Decontamination and Annotation of the Draft Genome Sequence of the Oomycete Lagenidium giganteum ARSEF 373.</title>
        <authorList>
            <person name="Morgan W.R."/>
            <person name="Tartar A."/>
        </authorList>
    </citation>
    <scope>NUCLEOTIDE SEQUENCE</scope>
    <source>
        <strain evidence="2">ARSEF 373</strain>
    </source>
</reference>
<evidence type="ECO:0000256" key="1">
    <source>
        <dbReference type="SAM" id="MobiDB-lite"/>
    </source>
</evidence>
<protein>
    <submittedName>
        <fullName evidence="2">Uncharacterized protein</fullName>
    </submittedName>
</protein>
<sequence>MEQTGQSIGKTNDDKQPKDKKPAKLPGKGKKNDKATPSKQHGADKLPPTSGCWVCIGSHWLRDYPTVTPEQKDIAPKQMQEVREKG</sequence>
<feature type="compositionally biased region" description="Basic and acidic residues" evidence="1">
    <location>
        <begin position="11"/>
        <end position="22"/>
    </location>
</feature>
<dbReference type="EMBL" id="DAKRPA010000200">
    <property type="protein sequence ID" value="DAZ95531.1"/>
    <property type="molecule type" value="Genomic_DNA"/>
</dbReference>
<accession>A0AAV2YP07</accession>
<feature type="compositionally biased region" description="Basic and acidic residues" evidence="1">
    <location>
        <begin position="70"/>
        <end position="86"/>
    </location>
</feature>
<dbReference type="AlphaFoldDB" id="A0AAV2YP07"/>
<proteinExistence type="predicted"/>
<gene>
    <name evidence="2" type="ORF">N0F65_005223</name>
</gene>
<evidence type="ECO:0000313" key="3">
    <source>
        <dbReference type="Proteomes" id="UP001146120"/>
    </source>
</evidence>
<feature type="region of interest" description="Disordered" evidence="1">
    <location>
        <begin position="1"/>
        <end position="52"/>
    </location>
</feature>
<comment type="caution">
    <text evidence="2">The sequence shown here is derived from an EMBL/GenBank/DDBJ whole genome shotgun (WGS) entry which is preliminary data.</text>
</comment>
<organism evidence="2 3">
    <name type="scientific">Lagenidium giganteum</name>
    <dbReference type="NCBI Taxonomy" id="4803"/>
    <lineage>
        <taxon>Eukaryota</taxon>
        <taxon>Sar</taxon>
        <taxon>Stramenopiles</taxon>
        <taxon>Oomycota</taxon>
        <taxon>Peronosporomycetes</taxon>
        <taxon>Pythiales</taxon>
        <taxon>Pythiaceae</taxon>
    </lineage>
</organism>